<name>A0A0F8WNI8_9ZZZZ</name>
<proteinExistence type="predicted"/>
<dbReference type="EMBL" id="LAZR01064066">
    <property type="protein sequence ID" value="KKK58268.1"/>
    <property type="molecule type" value="Genomic_DNA"/>
</dbReference>
<dbReference type="AlphaFoldDB" id="A0A0F8WNI8"/>
<reference evidence="1" key="1">
    <citation type="journal article" date="2015" name="Nature">
        <title>Complex archaea that bridge the gap between prokaryotes and eukaryotes.</title>
        <authorList>
            <person name="Spang A."/>
            <person name="Saw J.H."/>
            <person name="Jorgensen S.L."/>
            <person name="Zaremba-Niedzwiedzka K."/>
            <person name="Martijn J."/>
            <person name="Lind A.E."/>
            <person name="van Eijk R."/>
            <person name="Schleper C."/>
            <person name="Guy L."/>
            <person name="Ettema T.J."/>
        </authorList>
    </citation>
    <scope>NUCLEOTIDE SEQUENCE</scope>
</reference>
<accession>A0A0F8WNI8</accession>
<comment type="caution">
    <text evidence="1">The sequence shown here is derived from an EMBL/GenBank/DDBJ whole genome shotgun (WGS) entry which is preliminary data.</text>
</comment>
<sequence length="182" mass="20324">ILAIPLLLALCRPSAITRFIIPVIVYSIYGMTLSGSWTHINVKLLERPFPSSANFDASAAIPRISRYGRTSTPSKHGRPNSIFRSLRHSMSFLVDGRMFSRPLFLKAPTTTNRPMPKSTTRNNMSIATNTTADEIGVSRFYAHRPRTTRDYCQSSKPITSEIVASISHRTNIGELANEIKET</sequence>
<organism evidence="1">
    <name type="scientific">marine sediment metagenome</name>
    <dbReference type="NCBI Taxonomy" id="412755"/>
    <lineage>
        <taxon>unclassified sequences</taxon>
        <taxon>metagenomes</taxon>
        <taxon>ecological metagenomes</taxon>
    </lineage>
</organism>
<feature type="non-terminal residue" evidence="1">
    <location>
        <position position="1"/>
    </location>
</feature>
<evidence type="ECO:0000313" key="1">
    <source>
        <dbReference type="EMBL" id="KKK58268.1"/>
    </source>
</evidence>
<protein>
    <submittedName>
        <fullName evidence="1">Uncharacterized protein</fullName>
    </submittedName>
</protein>
<gene>
    <name evidence="1" type="ORF">LCGC14_3046150</name>
</gene>